<dbReference type="EMBL" id="SJOA01000026">
    <property type="protein sequence ID" value="TCB55565.1"/>
    <property type="molecule type" value="Genomic_DNA"/>
</dbReference>
<dbReference type="AlphaFoldDB" id="A0A4R0EGC2"/>
<dbReference type="RefSeq" id="WP_131272010.1">
    <property type="nucleotide sequence ID" value="NZ_SJOA01000026.1"/>
</dbReference>
<evidence type="ECO:0000313" key="1">
    <source>
        <dbReference type="EMBL" id="TCB55565.1"/>
    </source>
</evidence>
<name>A0A4R0EGC2_9GAMM</name>
<gene>
    <name evidence="1" type="ORF">E0H85_14875</name>
</gene>
<evidence type="ECO:0000313" key="2">
    <source>
        <dbReference type="Proteomes" id="UP000291380"/>
    </source>
</evidence>
<accession>A0A4R0EGC2</accession>
<dbReference type="OrthoDB" id="6713238at2"/>
<reference evidence="1 2" key="1">
    <citation type="submission" date="2019-02" db="EMBL/GenBank/DDBJ databases">
        <title>High diversity of culturable Acinetobacter species in natural soil and water ecosystems.</title>
        <authorList>
            <person name="Radolfova-Krizova L."/>
            <person name="Nemec A."/>
        </authorList>
    </citation>
    <scope>NUCLEOTIDE SEQUENCE [LARGE SCALE GENOMIC DNA]</scope>
    <source>
        <strain evidence="1 2">ANC 4281</strain>
    </source>
</reference>
<evidence type="ECO:0008006" key="3">
    <source>
        <dbReference type="Google" id="ProtNLM"/>
    </source>
</evidence>
<protein>
    <recommendedName>
        <fullName evidence="3">Capsid assembly protein</fullName>
    </recommendedName>
</protein>
<proteinExistence type="predicted"/>
<comment type="caution">
    <text evidence="1">The sequence shown here is derived from an EMBL/GenBank/DDBJ whole genome shotgun (WGS) entry which is preliminary data.</text>
</comment>
<sequence>MTDNIEQTVETVEENTTNNTVLSTSINSTIDTTIPDKFKVTTEDGTVDYKATLAKMNESYTGLEKRVGTGDLPPKTEDEYTSEREGFSFDEFKQDEGNKAFLKSAHAHGITNKQMDFLLSEYESRAVDLVSTSSQLDTDTTVETLQSEWGKDFQSNLFNAVKAAKACGISEDQINDPLIGNNVAFIKMAAYFGSQITEDKPISIGTPVSEDISSLMRSEAFFNNRHPDHKATKERIDQHYNSLRRK</sequence>
<organism evidence="1 2">
    <name type="scientific">Acinetobacter terrae</name>
    <dbReference type="NCBI Taxonomy" id="2731247"/>
    <lineage>
        <taxon>Bacteria</taxon>
        <taxon>Pseudomonadati</taxon>
        <taxon>Pseudomonadota</taxon>
        <taxon>Gammaproteobacteria</taxon>
        <taxon>Moraxellales</taxon>
        <taxon>Moraxellaceae</taxon>
        <taxon>Acinetobacter</taxon>
        <taxon>Acinetobacter Taxon 24</taxon>
    </lineage>
</organism>
<dbReference type="Proteomes" id="UP000291380">
    <property type="component" value="Unassembled WGS sequence"/>
</dbReference>